<keyword evidence="5" id="KW-0472">Membrane</keyword>
<gene>
    <name evidence="9" type="ORF">BC343_13435</name>
</gene>
<dbReference type="Proteomes" id="UP000189739">
    <property type="component" value="Unassembled WGS sequence"/>
</dbReference>
<dbReference type="SUPFAM" id="SSF56935">
    <property type="entry name" value="Porins"/>
    <property type="match status" value="1"/>
</dbReference>
<dbReference type="Gene3D" id="2.40.170.20">
    <property type="entry name" value="TonB-dependent receptor, beta-barrel domain"/>
    <property type="match status" value="1"/>
</dbReference>
<evidence type="ECO:0000256" key="6">
    <source>
        <dbReference type="ARBA" id="ARBA00023237"/>
    </source>
</evidence>
<dbReference type="OrthoDB" id="9768147at2"/>
<dbReference type="InterPro" id="IPR036942">
    <property type="entry name" value="Beta-barrel_TonB_sf"/>
</dbReference>
<name>A0A1S9P9Y0_9SPHI</name>
<evidence type="ECO:0000313" key="9">
    <source>
        <dbReference type="EMBL" id="OOQ57784.1"/>
    </source>
</evidence>
<dbReference type="STRING" id="1792845.BC343_13435"/>
<dbReference type="GO" id="GO:0009279">
    <property type="term" value="C:cell outer membrane"/>
    <property type="evidence" value="ECO:0007669"/>
    <property type="project" value="UniProtKB-SubCell"/>
</dbReference>
<keyword evidence="3" id="KW-1134">Transmembrane beta strand</keyword>
<keyword evidence="10" id="KW-1185">Reference proteome</keyword>
<dbReference type="Pfam" id="PF13620">
    <property type="entry name" value="CarboxypepD_reg"/>
    <property type="match status" value="1"/>
</dbReference>
<dbReference type="InterPro" id="IPR008969">
    <property type="entry name" value="CarboxyPept-like_regulatory"/>
</dbReference>
<evidence type="ECO:0000256" key="3">
    <source>
        <dbReference type="ARBA" id="ARBA00022452"/>
    </source>
</evidence>
<feature type="signal peptide" evidence="7">
    <location>
        <begin position="1"/>
        <end position="25"/>
    </location>
</feature>
<dbReference type="PANTHER" id="PTHR30069:SF46">
    <property type="entry name" value="OAR PROTEIN"/>
    <property type="match status" value="1"/>
</dbReference>
<dbReference type="Gene3D" id="2.60.40.1120">
    <property type="entry name" value="Carboxypeptidase-like, regulatory domain"/>
    <property type="match status" value="1"/>
</dbReference>
<reference evidence="9 10" key="1">
    <citation type="submission" date="2016-07" db="EMBL/GenBank/DDBJ databases">
        <title>Genomic analysis of zinc-resistant bacterium Mucilaginibacter pedocola TBZ30.</title>
        <authorList>
            <person name="Huang J."/>
            <person name="Tang J."/>
        </authorList>
    </citation>
    <scope>NUCLEOTIDE SEQUENCE [LARGE SCALE GENOMIC DNA]</scope>
    <source>
        <strain evidence="9 10">TBZ30</strain>
    </source>
</reference>
<evidence type="ECO:0000256" key="1">
    <source>
        <dbReference type="ARBA" id="ARBA00004571"/>
    </source>
</evidence>
<dbReference type="InterPro" id="IPR039426">
    <property type="entry name" value="TonB-dep_rcpt-like"/>
</dbReference>
<keyword evidence="2" id="KW-0813">Transport</keyword>
<evidence type="ECO:0000256" key="4">
    <source>
        <dbReference type="ARBA" id="ARBA00022692"/>
    </source>
</evidence>
<comment type="subcellular location">
    <subcellularLocation>
        <location evidence="1">Cell outer membrane</location>
        <topology evidence="1">Multi-pass membrane protein</topology>
    </subcellularLocation>
</comment>
<dbReference type="GO" id="GO:0015344">
    <property type="term" value="F:siderophore uptake transmembrane transporter activity"/>
    <property type="evidence" value="ECO:0007669"/>
    <property type="project" value="TreeGrafter"/>
</dbReference>
<keyword evidence="6" id="KW-0998">Cell outer membrane</keyword>
<comment type="caution">
    <text evidence="9">The sequence shown here is derived from an EMBL/GenBank/DDBJ whole genome shotgun (WGS) entry which is preliminary data.</text>
</comment>
<proteinExistence type="predicted"/>
<dbReference type="PANTHER" id="PTHR30069">
    <property type="entry name" value="TONB-DEPENDENT OUTER MEMBRANE RECEPTOR"/>
    <property type="match status" value="1"/>
</dbReference>
<dbReference type="SUPFAM" id="SSF49464">
    <property type="entry name" value="Carboxypeptidase regulatory domain-like"/>
    <property type="match status" value="1"/>
</dbReference>
<evidence type="ECO:0000256" key="2">
    <source>
        <dbReference type="ARBA" id="ARBA00022448"/>
    </source>
</evidence>
<evidence type="ECO:0000259" key="8">
    <source>
        <dbReference type="Pfam" id="PF25183"/>
    </source>
</evidence>
<dbReference type="RefSeq" id="WP_078350387.1">
    <property type="nucleotide sequence ID" value="NZ_MBTF01000035.1"/>
</dbReference>
<accession>A0A1S9P9Y0</accession>
<dbReference type="AlphaFoldDB" id="A0A1S9P9Y0"/>
<keyword evidence="7" id="KW-0732">Signal</keyword>
<feature type="chain" id="PRO_5012187990" description="TonB-dependent transporter Oar-like beta-barrel domain-containing protein" evidence="7">
    <location>
        <begin position="26"/>
        <end position="1101"/>
    </location>
</feature>
<dbReference type="GO" id="GO:0044718">
    <property type="term" value="P:siderophore transmembrane transport"/>
    <property type="evidence" value="ECO:0007669"/>
    <property type="project" value="TreeGrafter"/>
</dbReference>
<dbReference type="Pfam" id="PF25183">
    <property type="entry name" value="OMP_b-brl_4"/>
    <property type="match status" value="1"/>
</dbReference>
<dbReference type="Gene3D" id="2.170.130.10">
    <property type="entry name" value="TonB-dependent receptor, plug domain"/>
    <property type="match status" value="1"/>
</dbReference>
<evidence type="ECO:0000256" key="7">
    <source>
        <dbReference type="SAM" id="SignalP"/>
    </source>
</evidence>
<feature type="domain" description="TonB-dependent transporter Oar-like beta-barrel" evidence="8">
    <location>
        <begin position="239"/>
        <end position="1033"/>
    </location>
</feature>
<organism evidence="9 10">
    <name type="scientific">Mucilaginibacter pedocola</name>
    <dbReference type="NCBI Taxonomy" id="1792845"/>
    <lineage>
        <taxon>Bacteria</taxon>
        <taxon>Pseudomonadati</taxon>
        <taxon>Bacteroidota</taxon>
        <taxon>Sphingobacteriia</taxon>
        <taxon>Sphingobacteriales</taxon>
        <taxon>Sphingobacteriaceae</taxon>
        <taxon>Mucilaginibacter</taxon>
    </lineage>
</organism>
<evidence type="ECO:0000313" key="10">
    <source>
        <dbReference type="Proteomes" id="UP000189739"/>
    </source>
</evidence>
<dbReference type="InterPro" id="IPR057601">
    <property type="entry name" value="Oar-like_b-barrel"/>
</dbReference>
<sequence length="1101" mass="121769">MKTKCFLFMAMLTCRMLCGYHALYAQTTKSSLEGAVVAGGSPVAGASIRLLYIPTATEYGSATNDRGFFYLPEVKPGGPYELEVTHTGYDRYTIKDLYLKLAEAKSLEIVLSNSTRTLPEVVINADADEGKLLTAQTGPRLYMANRQIQAQPNIRRSITDLLKLVPQAFGNAIAGGNYRQNFITVDGSEFNNNFGVGDNLPGYGAQPIALDAIDQLTVSIAPYNSIWESGFIGGAINIITRSGDNKIRASVYSYFRNQDMYGYRVGEAQLAKRPVSFHLNGFRIGGPLIKNKLFYFLSLEAEREIYDPQVLTPSTPAAPYGSSPNVARPTAQELGAINEYLLTNYGYNAGPNNGYTFKNTSSRVLLRLDWNIATNHTLTLRYNQLNSLRPELVNGSRSPLTAFPMGAGRRSNNALPFGNSNFSTRSNFYSLAAEWNFPVAPGLFNTARVSFTRQDEPRETASTVFPFVDILKDGSPFTSFGFEPFTYGNSRDISMLSAANYLHGSGGKHNWQAGLQADYSRTENTYMPFGTGYYTFASWNDFATGQKPVDYAVTYSIVPGREKPSYSFIYTNFALFGQDHFTINDGFELTGAMRLDLPAFPKPLANNTLASSLEFAGGQRLFTSQLPKPAFLFSPRLSFNWDMDEFKTIRLRGGTGIFTGRIPFVWIISQARYSGINQVTQTWQGQQNTPGPFNPDPKAYVPAVTPATGTFLPSNISVLSPDFKMPQSWKSSLGLDVRLPGGLKGTAEVLYNRDINTIVFKDVNLVQPQRLNIPGYPDNRLVYPSAINQRFIHPLNTSGYPDPAGNAAFNAVLINNASRGYYWSVTTGIEKQWDNHWSASATFIKSMAKSLNDGDGDQTLSALTATPTVNGINQPELSYAGYVSPSRIIGSLNYQSPLGKNLQISAAVFYQGAIDGRFSYTYARDLVNDGTNRSLLYVPRDASEITFSPIINNVTGRVAYTAEQQEEAFFKFIEQDNYLRTRKGRYAERNGATLPWRSQLDAKLAIKTHFKHNTNKHALEFTVDLLNAGNLLNPNWGLRKLVNANALLIPVNLNAVKPGGTTRPEFQLATIGGKLVSETFRNDVSLNSTYTIQFGVRYSFN</sequence>
<evidence type="ECO:0000256" key="5">
    <source>
        <dbReference type="ARBA" id="ARBA00023136"/>
    </source>
</evidence>
<dbReference type="InterPro" id="IPR037066">
    <property type="entry name" value="Plug_dom_sf"/>
</dbReference>
<protein>
    <recommendedName>
        <fullName evidence="8">TonB-dependent transporter Oar-like beta-barrel domain-containing protein</fullName>
    </recommendedName>
</protein>
<dbReference type="EMBL" id="MBTF01000035">
    <property type="protein sequence ID" value="OOQ57784.1"/>
    <property type="molecule type" value="Genomic_DNA"/>
</dbReference>
<keyword evidence="4" id="KW-0812">Transmembrane</keyword>